<dbReference type="Proteomes" id="UP000241394">
    <property type="component" value="Chromosome LG16"/>
</dbReference>
<dbReference type="GO" id="GO:0008168">
    <property type="term" value="F:methyltransferase activity"/>
    <property type="evidence" value="ECO:0007669"/>
    <property type="project" value="UniProtKB-KW"/>
</dbReference>
<evidence type="ECO:0000256" key="1">
    <source>
        <dbReference type="SAM" id="MobiDB-lite"/>
    </source>
</evidence>
<gene>
    <name evidence="2" type="ORF">CEY00_Acc18420</name>
</gene>
<dbReference type="InParanoid" id="A0A2R6QHF7"/>
<reference evidence="2 3" key="1">
    <citation type="submission" date="2017-07" db="EMBL/GenBank/DDBJ databases">
        <title>An improved, manually edited Actinidia chinensis var. chinensis (kiwifruit) genome highlights the challenges associated with draft genomes and gene prediction in plants.</title>
        <authorList>
            <person name="Pilkington S."/>
            <person name="Crowhurst R."/>
            <person name="Hilario E."/>
            <person name="Nardozza S."/>
            <person name="Fraser L."/>
            <person name="Peng Y."/>
            <person name="Gunaseelan K."/>
            <person name="Simpson R."/>
            <person name="Tahir J."/>
            <person name="Deroles S."/>
            <person name="Templeton K."/>
            <person name="Luo Z."/>
            <person name="Davy M."/>
            <person name="Cheng C."/>
            <person name="Mcneilage M."/>
            <person name="Scaglione D."/>
            <person name="Liu Y."/>
            <person name="Zhang Q."/>
            <person name="Datson P."/>
            <person name="De Silva N."/>
            <person name="Gardiner S."/>
            <person name="Bassett H."/>
            <person name="Chagne D."/>
            <person name="Mccallum J."/>
            <person name="Dzierzon H."/>
            <person name="Deng C."/>
            <person name="Wang Y.-Y."/>
            <person name="Barron N."/>
            <person name="Manako K."/>
            <person name="Bowen J."/>
            <person name="Foster T."/>
            <person name="Erridge Z."/>
            <person name="Tiffin H."/>
            <person name="Waite C."/>
            <person name="Davies K."/>
            <person name="Grierson E."/>
            <person name="Laing W."/>
            <person name="Kirk R."/>
            <person name="Chen X."/>
            <person name="Wood M."/>
            <person name="Montefiori M."/>
            <person name="Brummell D."/>
            <person name="Schwinn K."/>
            <person name="Catanach A."/>
            <person name="Fullerton C."/>
            <person name="Li D."/>
            <person name="Meiyalaghan S."/>
            <person name="Nieuwenhuizen N."/>
            <person name="Read N."/>
            <person name="Prakash R."/>
            <person name="Hunter D."/>
            <person name="Zhang H."/>
            <person name="Mckenzie M."/>
            <person name="Knabel M."/>
            <person name="Harris A."/>
            <person name="Allan A."/>
            <person name="Chen A."/>
            <person name="Janssen B."/>
            <person name="Plunkett B."/>
            <person name="Dwamena C."/>
            <person name="Voogd C."/>
            <person name="Leif D."/>
            <person name="Lafferty D."/>
            <person name="Souleyre E."/>
            <person name="Varkonyi-Gasic E."/>
            <person name="Gambi F."/>
            <person name="Hanley J."/>
            <person name="Yao J.-L."/>
            <person name="Cheung J."/>
            <person name="David K."/>
            <person name="Warren B."/>
            <person name="Marsh K."/>
            <person name="Snowden K."/>
            <person name="Lin-Wang K."/>
            <person name="Brian L."/>
            <person name="Martinez-Sanchez M."/>
            <person name="Wang M."/>
            <person name="Ileperuma N."/>
            <person name="Macnee N."/>
            <person name="Campin R."/>
            <person name="Mcatee P."/>
            <person name="Drummond R."/>
            <person name="Espley R."/>
            <person name="Ireland H."/>
            <person name="Wu R."/>
            <person name="Atkinson R."/>
            <person name="Karunairetnam S."/>
            <person name="Bulley S."/>
            <person name="Chunkath S."/>
            <person name="Hanley Z."/>
            <person name="Storey R."/>
            <person name="Thrimawithana A."/>
            <person name="Thomson S."/>
            <person name="David C."/>
            <person name="Testolin R."/>
        </authorList>
    </citation>
    <scope>NUCLEOTIDE SEQUENCE [LARGE SCALE GENOMIC DNA]</scope>
    <source>
        <strain evidence="3">cv. Red5</strain>
        <tissue evidence="2">Young leaf</tissue>
    </source>
</reference>
<feature type="region of interest" description="Disordered" evidence="1">
    <location>
        <begin position="49"/>
        <end position="74"/>
    </location>
</feature>
<keyword evidence="2" id="KW-0489">Methyltransferase</keyword>
<protein>
    <submittedName>
        <fullName evidence="2">Histone-lysine N-methyltransferase</fullName>
    </submittedName>
</protein>
<feature type="region of interest" description="Disordered" evidence="1">
    <location>
        <begin position="94"/>
        <end position="124"/>
    </location>
</feature>
<reference evidence="3" key="2">
    <citation type="journal article" date="2018" name="BMC Genomics">
        <title>A manually annotated Actinidia chinensis var. chinensis (kiwifruit) genome highlights the challenges associated with draft genomes and gene prediction in plants.</title>
        <authorList>
            <person name="Pilkington S.M."/>
            <person name="Crowhurst R."/>
            <person name="Hilario E."/>
            <person name="Nardozza S."/>
            <person name="Fraser L."/>
            <person name="Peng Y."/>
            <person name="Gunaseelan K."/>
            <person name="Simpson R."/>
            <person name="Tahir J."/>
            <person name="Deroles S.C."/>
            <person name="Templeton K."/>
            <person name="Luo Z."/>
            <person name="Davy M."/>
            <person name="Cheng C."/>
            <person name="McNeilage M."/>
            <person name="Scaglione D."/>
            <person name="Liu Y."/>
            <person name="Zhang Q."/>
            <person name="Datson P."/>
            <person name="De Silva N."/>
            <person name="Gardiner S.E."/>
            <person name="Bassett H."/>
            <person name="Chagne D."/>
            <person name="McCallum J."/>
            <person name="Dzierzon H."/>
            <person name="Deng C."/>
            <person name="Wang Y.Y."/>
            <person name="Barron L."/>
            <person name="Manako K."/>
            <person name="Bowen J."/>
            <person name="Foster T.M."/>
            <person name="Erridge Z.A."/>
            <person name="Tiffin H."/>
            <person name="Waite C.N."/>
            <person name="Davies K.M."/>
            <person name="Grierson E.P."/>
            <person name="Laing W.A."/>
            <person name="Kirk R."/>
            <person name="Chen X."/>
            <person name="Wood M."/>
            <person name="Montefiori M."/>
            <person name="Brummell D.A."/>
            <person name="Schwinn K.E."/>
            <person name="Catanach A."/>
            <person name="Fullerton C."/>
            <person name="Li D."/>
            <person name="Meiyalaghan S."/>
            <person name="Nieuwenhuizen N."/>
            <person name="Read N."/>
            <person name="Prakash R."/>
            <person name="Hunter D."/>
            <person name="Zhang H."/>
            <person name="McKenzie M."/>
            <person name="Knabel M."/>
            <person name="Harris A."/>
            <person name="Allan A.C."/>
            <person name="Gleave A."/>
            <person name="Chen A."/>
            <person name="Janssen B.J."/>
            <person name="Plunkett B."/>
            <person name="Ampomah-Dwamena C."/>
            <person name="Voogd C."/>
            <person name="Leif D."/>
            <person name="Lafferty D."/>
            <person name="Souleyre E.J.F."/>
            <person name="Varkonyi-Gasic E."/>
            <person name="Gambi F."/>
            <person name="Hanley J."/>
            <person name="Yao J.L."/>
            <person name="Cheung J."/>
            <person name="David K.M."/>
            <person name="Warren B."/>
            <person name="Marsh K."/>
            <person name="Snowden K.C."/>
            <person name="Lin-Wang K."/>
            <person name="Brian L."/>
            <person name="Martinez-Sanchez M."/>
            <person name="Wang M."/>
            <person name="Ileperuma N."/>
            <person name="Macnee N."/>
            <person name="Campin R."/>
            <person name="McAtee P."/>
            <person name="Drummond R.S.M."/>
            <person name="Espley R.V."/>
            <person name="Ireland H.S."/>
            <person name="Wu R."/>
            <person name="Atkinson R.G."/>
            <person name="Karunairetnam S."/>
            <person name="Bulley S."/>
            <person name="Chunkath S."/>
            <person name="Hanley Z."/>
            <person name="Storey R."/>
            <person name="Thrimawithana A.H."/>
            <person name="Thomson S."/>
            <person name="David C."/>
            <person name="Testolin R."/>
            <person name="Huang H."/>
            <person name="Hellens R.P."/>
            <person name="Schaffer R.J."/>
        </authorList>
    </citation>
    <scope>NUCLEOTIDE SEQUENCE [LARGE SCALE GENOMIC DNA]</scope>
    <source>
        <strain evidence="3">cv. Red5</strain>
    </source>
</reference>
<dbReference type="AlphaFoldDB" id="A0A2R6QHF7"/>
<keyword evidence="3" id="KW-1185">Reference proteome</keyword>
<sequence>MQDHTTWHLYKMKNNYDLVDIDSIDKTEFWIVEEEEDPPLLDYDKLEQMLNEDSSTPQSKRQCNRPQDDGDDDAILEIGDHIDLECFCNTNISDERNAQDGRDGNGNNEDENKDDWLTRGLPRN</sequence>
<dbReference type="GO" id="GO:0032259">
    <property type="term" value="P:methylation"/>
    <property type="evidence" value="ECO:0007669"/>
    <property type="project" value="UniProtKB-KW"/>
</dbReference>
<evidence type="ECO:0000313" key="3">
    <source>
        <dbReference type="Proteomes" id="UP000241394"/>
    </source>
</evidence>
<name>A0A2R6QHF7_ACTCC</name>
<comment type="caution">
    <text evidence="2">The sequence shown here is derived from an EMBL/GenBank/DDBJ whole genome shotgun (WGS) entry which is preliminary data.</text>
</comment>
<dbReference type="OrthoDB" id="10367034at2759"/>
<evidence type="ECO:0000313" key="2">
    <source>
        <dbReference type="EMBL" id="PSS08058.1"/>
    </source>
</evidence>
<feature type="compositionally biased region" description="Polar residues" evidence="1">
    <location>
        <begin position="51"/>
        <end position="65"/>
    </location>
</feature>
<dbReference type="Gramene" id="PSS08058">
    <property type="protein sequence ID" value="PSS08058"/>
    <property type="gene ID" value="CEY00_Acc18420"/>
</dbReference>
<dbReference type="EMBL" id="NKQK01000016">
    <property type="protein sequence ID" value="PSS08058.1"/>
    <property type="molecule type" value="Genomic_DNA"/>
</dbReference>
<accession>A0A2R6QHF7</accession>
<keyword evidence="2" id="KW-0808">Transferase</keyword>
<feature type="compositionally biased region" description="Basic and acidic residues" evidence="1">
    <location>
        <begin position="94"/>
        <end position="103"/>
    </location>
</feature>
<proteinExistence type="predicted"/>
<organism evidence="2 3">
    <name type="scientific">Actinidia chinensis var. chinensis</name>
    <name type="common">Chinese soft-hair kiwi</name>
    <dbReference type="NCBI Taxonomy" id="1590841"/>
    <lineage>
        <taxon>Eukaryota</taxon>
        <taxon>Viridiplantae</taxon>
        <taxon>Streptophyta</taxon>
        <taxon>Embryophyta</taxon>
        <taxon>Tracheophyta</taxon>
        <taxon>Spermatophyta</taxon>
        <taxon>Magnoliopsida</taxon>
        <taxon>eudicotyledons</taxon>
        <taxon>Gunneridae</taxon>
        <taxon>Pentapetalae</taxon>
        <taxon>asterids</taxon>
        <taxon>Ericales</taxon>
        <taxon>Actinidiaceae</taxon>
        <taxon>Actinidia</taxon>
    </lineage>
</organism>